<dbReference type="Proteomes" id="UP000006732">
    <property type="component" value="Chromosome"/>
</dbReference>
<feature type="domain" description="UspA" evidence="3">
    <location>
        <begin position="4"/>
        <end position="145"/>
    </location>
</feature>
<proteinExistence type="inferred from homology"/>
<dbReference type="Pfam" id="PF00582">
    <property type="entry name" value="Usp"/>
    <property type="match status" value="1"/>
</dbReference>
<gene>
    <name evidence="4" type="ordered locus">Ppro_0436</name>
</gene>
<dbReference type="PIRSF" id="PIRSF006276">
    <property type="entry name" value="UspA"/>
    <property type="match status" value="1"/>
</dbReference>
<protein>
    <recommendedName>
        <fullName evidence="2">Universal stress protein</fullName>
    </recommendedName>
</protein>
<evidence type="ECO:0000259" key="3">
    <source>
        <dbReference type="Pfam" id="PF00582"/>
    </source>
</evidence>
<dbReference type="HOGENOM" id="CLU_049301_11_0_7"/>
<dbReference type="InterPro" id="IPR006016">
    <property type="entry name" value="UspA"/>
</dbReference>
<dbReference type="InterPro" id="IPR014729">
    <property type="entry name" value="Rossmann-like_a/b/a_fold"/>
</dbReference>
<evidence type="ECO:0000256" key="2">
    <source>
        <dbReference type="PIRNR" id="PIRNR006276"/>
    </source>
</evidence>
<dbReference type="PRINTS" id="PR01438">
    <property type="entry name" value="UNVRSLSTRESS"/>
</dbReference>
<comment type="similarity">
    <text evidence="1 2">Belongs to the universal stress protein A family.</text>
</comment>
<dbReference type="eggNOG" id="COG0589">
    <property type="taxonomic scope" value="Bacteria"/>
</dbReference>
<dbReference type="STRING" id="338966.Ppro_0436"/>
<keyword evidence="5" id="KW-1185">Reference proteome</keyword>
<evidence type="ECO:0000313" key="4">
    <source>
        <dbReference type="EMBL" id="ABK98069.1"/>
    </source>
</evidence>
<dbReference type="RefSeq" id="WP_011734383.1">
    <property type="nucleotide sequence ID" value="NC_008609.1"/>
</dbReference>
<name>A1AL49_PELPD</name>
<dbReference type="EMBL" id="CP000482">
    <property type="protein sequence ID" value="ABK98069.1"/>
    <property type="molecule type" value="Genomic_DNA"/>
</dbReference>
<sequence>MKPFERILIAIDFSENSTYAFDCALMLARQFNARLTVMHVINEPIDLRGFYVPHISFEQLEKEIEAGAAEMMETFCREKLSDYKNFETSVVTGIPYEEIIRKAQEIDASLIVVGTHGRTGLDRIIFGSTAARVVRSSPHPVLSIRLPAESS</sequence>
<dbReference type="KEGG" id="ppd:Ppro_0436"/>
<comment type="subcellular location">
    <subcellularLocation>
        <location evidence="2">Cytoplasm</location>
    </subcellularLocation>
</comment>
<dbReference type="SUPFAM" id="SSF52402">
    <property type="entry name" value="Adenine nucleotide alpha hydrolases-like"/>
    <property type="match status" value="1"/>
</dbReference>
<dbReference type="OrthoDB" id="9788959at2"/>
<accession>A1AL49</accession>
<dbReference type="AlphaFoldDB" id="A1AL49"/>
<dbReference type="PANTHER" id="PTHR46268:SF22">
    <property type="entry name" value="SENSOR PROTEIN KDPD-RELATED"/>
    <property type="match status" value="1"/>
</dbReference>
<evidence type="ECO:0000256" key="1">
    <source>
        <dbReference type="ARBA" id="ARBA00008791"/>
    </source>
</evidence>
<dbReference type="Gene3D" id="3.40.50.620">
    <property type="entry name" value="HUPs"/>
    <property type="match status" value="1"/>
</dbReference>
<dbReference type="InterPro" id="IPR006015">
    <property type="entry name" value="Universal_stress_UspA"/>
</dbReference>
<evidence type="ECO:0000313" key="5">
    <source>
        <dbReference type="Proteomes" id="UP000006732"/>
    </source>
</evidence>
<dbReference type="GO" id="GO:0005737">
    <property type="term" value="C:cytoplasm"/>
    <property type="evidence" value="ECO:0007669"/>
    <property type="project" value="UniProtKB-SubCell"/>
</dbReference>
<reference evidence="4 5" key="1">
    <citation type="submission" date="2006-10" db="EMBL/GenBank/DDBJ databases">
        <title>Complete sequence of chromosome of Pelobacter propionicus DSM 2379.</title>
        <authorList>
            <consortium name="US DOE Joint Genome Institute"/>
            <person name="Copeland A."/>
            <person name="Lucas S."/>
            <person name="Lapidus A."/>
            <person name="Barry K."/>
            <person name="Detter J.C."/>
            <person name="Glavina del Rio T."/>
            <person name="Hammon N."/>
            <person name="Israni S."/>
            <person name="Dalin E."/>
            <person name="Tice H."/>
            <person name="Pitluck S."/>
            <person name="Saunders E."/>
            <person name="Brettin T."/>
            <person name="Bruce D."/>
            <person name="Han C."/>
            <person name="Tapia R."/>
            <person name="Schmutz J."/>
            <person name="Larimer F."/>
            <person name="Land M."/>
            <person name="Hauser L."/>
            <person name="Kyrpides N."/>
            <person name="Kim E."/>
            <person name="Lovley D."/>
            <person name="Richardson P."/>
        </authorList>
    </citation>
    <scope>NUCLEOTIDE SEQUENCE [LARGE SCALE GENOMIC DNA]</scope>
    <source>
        <strain evidence="5">DSM 2379 / NBRC 103807 / OttBd1</strain>
    </source>
</reference>
<dbReference type="CDD" id="cd00293">
    <property type="entry name" value="USP-like"/>
    <property type="match status" value="1"/>
</dbReference>
<keyword evidence="2" id="KW-0963">Cytoplasm</keyword>
<organism evidence="4 5">
    <name type="scientific">Pelobacter propionicus (strain DSM 2379 / NBRC 103807 / OttBd1)</name>
    <dbReference type="NCBI Taxonomy" id="338966"/>
    <lineage>
        <taxon>Bacteria</taxon>
        <taxon>Pseudomonadati</taxon>
        <taxon>Thermodesulfobacteriota</taxon>
        <taxon>Desulfuromonadia</taxon>
        <taxon>Desulfuromonadales</taxon>
        <taxon>Desulfuromonadaceae</taxon>
        <taxon>Pelobacter</taxon>
    </lineage>
</organism>
<dbReference type="PANTHER" id="PTHR46268">
    <property type="entry name" value="STRESS RESPONSE PROTEIN NHAX"/>
    <property type="match status" value="1"/>
</dbReference>